<reference evidence="1 2" key="1">
    <citation type="journal article" date="2017" name="G3 (Bethesda)">
        <title>The Physical Genome Mapping of Anopheles albimanus Corrected Scaffold Misassemblies and Identified Interarm Rearrangements in Genus Anopheles.</title>
        <authorList>
            <person name="Artemov G.N."/>
            <person name="Peery A.N."/>
            <person name="Jiang X."/>
            <person name="Tu Z."/>
            <person name="Stegniy V.N."/>
            <person name="Sharakhova M.V."/>
            <person name="Sharakhov I.V."/>
        </authorList>
    </citation>
    <scope>NUCLEOTIDE SEQUENCE [LARGE SCALE GENOMIC DNA]</scope>
    <source>
        <strain evidence="1 2">ALBI9_A</strain>
    </source>
</reference>
<name>A0A182FH41_ANOAL</name>
<organism evidence="1 2">
    <name type="scientific">Anopheles albimanus</name>
    <name type="common">New world malaria mosquito</name>
    <dbReference type="NCBI Taxonomy" id="7167"/>
    <lineage>
        <taxon>Eukaryota</taxon>
        <taxon>Metazoa</taxon>
        <taxon>Ecdysozoa</taxon>
        <taxon>Arthropoda</taxon>
        <taxon>Hexapoda</taxon>
        <taxon>Insecta</taxon>
        <taxon>Pterygota</taxon>
        <taxon>Neoptera</taxon>
        <taxon>Endopterygota</taxon>
        <taxon>Diptera</taxon>
        <taxon>Nematocera</taxon>
        <taxon>Culicoidea</taxon>
        <taxon>Culicidae</taxon>
        <taxon>Anophelinae</taxon>
        <taxon>Anopheles</taxon>
    </lineage>
</organism>
<dbReference type="EnsemblMetazoa" id="AALB005835-RA">
    <property type="protein sequence ID" value="AALB005835-PA"/>
    <property type="gene ID" value="AALB005835"/>
</dbReference>
<sequence length="308" mass="32643">MLVLEQLYRLMLVQLGIEHRMGFGGSRGGCASRGKFTSGGSEIVAPLAPLMYVIIGTFCFTGLFLMALTDLESCFFSNRSMVFFLSFSRFSSAICLRFCDLSCAFCIASAVITFSLYPVGRDMSSSDPGAGSLSVLRSYIARCLAVISLGSLGLIFFSSSSTSSSLPDSIASSHRSSSLDVPLSRPLVRFFFWPFWPGSPFSGVSTFDGSSCCESLSGWDTLVSTVLSPCRSLGLVPSSSAIISGTGSASMYSISSPTSKDSPNVCSSSIASYSSSFDDWALDFLCFLCFLCLRCAASGGSSSSFLSV</sequence>
<dbReference type="Proteomes" id="UP000069272">
    <property type="component" value="Chromosome 3L"/>
</dbReference>
<keyword evidence="2" id="KW-1185">Reference proteome</keyword>
<protein>
    <submittedName>
        <fullName evidence="1">Uncharacterized protein</fullName>
    </submittedName>
</protein>
<evidence type="ECO:0000313" key="1">
    <source>
        <dbReference type="EnsemblMetazoa" id="AALB005835-PA"/>
    </source>
</evidence>
<proteinExistence type="predicted"/>
<dbReference type="STRING" id="7167.A0A182FH41"/>
<evidence type="ECO:0000313" key="2">
    <source>
        <dbReference type="Proteomes" id="UP000069272"/>
    </source>
</evidence>
<reference evidence="1" key="2">
    <citation type="submission" date="2022-08" db="UniProtKB">
        <authorList>
            <consortium name="EnsemblMetazoa"/>
        </authorList>
    </citation>
    <scope>IDENTIFICATION</scope>
    <source>
        <strain evidence="1">STECLA/ALBI9_A</strain>
    </source>
</reference>
<dbReference type="AlphaFoldDB" id="A0A182FH41"/>
<accession>A0A182FH41</accession>
<dbReference type="VEuPathDB" id="VectorBase:AALB005835"/>